<sequence>MPPPTGANLASLGYAPIRRRSSASSCMGVKEIVDAAFAKVDVNGDGKLSPSEIASSLKELLNLSDPLNDADCICAAVDADHDGFINIDEFHDFIMPTVTHHLTSGKEVEVERCLKDAFSNVLKDAKAKRDGIIQAFMETEKAVCSKTTKGSSSSLFSKSWMHKIYDEMYNNPTSPDAPCYRAARGEYLKTKLKELVDEDDKRTKRAQANFNPHAPPKKGESAADKRRAEFRKAIEAPEDSDLVRSFASLWLEKIEFQEAARRSSSGNDSVNCTRG</sequence>
<dbReference type="EMBL" id="HBFX01022147">
    <property type="protein sequence ID" value="CAD8958977.1"/>
    <property type="molecule type" value="Transcribed_RNA"/>
</dbReference>
<feature type="domain" description="EF-hand" evidence="3">
    <location>
        <begin position="28"/>
        <end position="63"/>
    </location>
</feature>
<dbReference type="EMBL" id="HBFK01029225">
    <property type="protein sequence ID" value="CAD8751270.1"/>
    <property type="molecule type" value="Transcribed_RNA"/>
</dbReference>
<name>A0A6T8NBB8_HEMAN</name>
<dbReference type="AlphaFoldDB" id="A0A6T8NBB8"/>
<feature type="region of interest" description="Disordered" evidence="2">
    <location>
        <begin position="198"/>
        <end position="232"/>
    </location>
</feature>
<accession>A0A6T8NBB8</accession>
<dbReference type="Pfam" id="PF13499">
    <property type="entry name" value="EF-hand_7"/>
    <property type="match status" value="1"/>
</dbReference>
<evidence type="ECO:0000313" key="5">
    <source>
        <dbReference type="EMBL" id="CAD8958977.1"/>
    </source>
</evidence>
<dbReference type="InterPro" id="IPR018247">
    <property type="entry name" value="EF_Hand_1_Ca_BS"/>
</dbReference>
<evidence type="ECO:0000256" key="1">
    <source>
        <dbReference type="ARBA" id="ARBA00022837"/>
    </source>
</evidence>
<proteinExistence type="predicted"/>
<feature type="compositionally biased region" description="Basic and acidic residues" evidence="2">
    <location>
        <begin position="217"/>
        <end position="232"/>
    </location>
</feature>
<gene>
    <name evidence="5" type="ORF">HAND00432_LOCUS13516</name>
    <name evidence="4" type="ORF">HAND1043_LOCUS17776</name>
</gene>
<evidence type="ECO:0000313" key="4">
    <source>
        <dbReference type="EMBL" id="CAD8751270.1"/>
    </source>
</evidence>
<dbReference type="InterPro" id="IPR002048">
    <property type="entry name" value="EF_hand_dom"/>
</dbReference>
<organism evidence="5">
    <name type="scientific">Hemiselmis andersenii</name>
    <name type="common">Cryptophyte alga</name>
    <dbReference type="NCBI Taxonomy" id="464988"/>
    <lineage>
        <taxon>Eukaryota</taxon>
        <taxon>Cryptophyceae</taxon>
        <taxon>Cryptomonadales</taxon>
        <taxon>Hemiselmidaceae</taxon>
        <taxon>Hemiselmis</taxon>
    </lineage>
</organism>
<keyword evidence="1" id="KW-0106">Calcium</keyword>
<dbReference type="InterPro" id="IPR011992">
    <property type="entry name" value="EF-hand-dom_pair"/>
</dbReference>
<dbReference type="GO" id="GO:0005509">
    <property type="term" value="F:calcium ion binding"/>
    <property type="evidence" value="ECO:0007669"/>
    <property type="project" value="InterPro"/>
</dbReference>
<dbReference type="SUPFAM" id="SSF47473">
    <property type="entry name" value="EF-hand"/>
    <property type="match status" value="1"/>
</dbReference>
<evidence type="ECO:0000259" key="3">
    <source>
        <dbReference type="PROSITE" id="PS50222"/>
    </source>
</evidence>
<feature type="domain" description="EF-hand" evidence="3">
    <location>
        <begin position="65"/>
        <end position="100"/>
    </location>
</feature>
<protein>
    <recommendedName>
        <fullName evidence="3">EF-hand domain-containing protein</fullName>
    </recommendedName>
</protein>
<dbReference type="Gene3D" id="1.10.238.10">
    <property type="entry name" value="EF-hand"/>
    <property type="match status" value="1"/>
</dbReference>
<dbReference type="SMART" id="SM00054">
    <property type="entry name" value="EFh"/>
    <property type="match status" value="2"/>
</dbReference>
<dbReference type="PROSITE" id="PS00018">
    <property type="entry name" value="EF_HAND_1"/>
    <property type="match status" value="2"/>
</dbReference>
<dbReference type="CDD" id="cd00051">
    <property type="entry name" value="EFh"/>
    <property type="match status" value="1"/>
</dbReference>
<reference evidence="5" key="1">
    <citation type="submission" date="2021-01" db="EMBL/GenBank/DDBJ databases">
        <authorList>
            <person name="Corre E."/>
            <person name="Pelletier E."/>
            <person name="Niang G."/>
            <person name="Scheremetjew M."/>
            <person name="Finn R."/>
            <person name="Kale V."/>
            <person name="Holt S."/>
            <person name="Cochrane G."/>
            <person name="Meng A."/>
            <person name="Brown T."/>
            <person name="Cohen L."/>
        </authorList>
    </citation>
    <scope>NUCLEOTIDE SEQUENCE</scope>
    <source>
        <strain evidence="4">CCMP441</strain>
        <strain evidence="5">CCMP644</strain>
    </source>
</reference>
<dbReference type="PROSITE" id="PS50222">
    <property type="entry name" value="EF_HAND_2"/>
    <property type="match status" value="2"/>
</dbReference>
<evidence type="ECO:0000256" key="2">
    <source>
        <dbReference type="SAM" id="MobiDB-lite"/>
    </source>
</evidence>